<evidence type="ECO:0000256" key="3">
    <source>
        <dbReference type="ARBA" id="ARBA00023180"/>
    </source>
</evidence>
<dbReference type="EC" id="1.11.1.7" evidence="6"/>
<organism evidence="6 7">
    <name type="scientific">Mytilus edulis</name>
    <name type="common">Blue mussel</name>
    <dbReference type="NCBI Taxonomy" id="6550"/>
    <lineage>
        <taxon>Eukaryota</taxon>
        <taxon>Metazoa</taxon>
        <taxon>Spiralia</taxon>
        <taxon>Lophotrochozoa</taxon>
        <taxon>Mollusca</taxon>
        <taxon>Bivalvia</taxon>
        <taxon>Autobranchia</taxon>
        <taxon>Pteriomorphia</taxon>
        <taxon>Mytilida</taxon>
        <taxon>Mytiloidea</taxon>
        <taxon>Mytilidae</taxon>
        <taxon>Mytilinae</taxon>
        <taxon>Mytilus</taxon>
    </lineage>
</organism>
<dbReference type="GO" id="GO:0140825">
    <property type="term" value="F:lactoperoxidase activity"/>
    <property type="evidence" value="ECO:0007669"/>
    <property type="project" value="UniProtKB-EC"/>
</dbReference>
<dbReference type="PROSITE" id="PS50292">
    <property type="entry name" value="PEROXIDASE_3"/>
    <property type="match status" value="1"/>
</dbReference>
<dbReference type="Pfam" id="PF03098">
    <property type="entry name" value="An_peroxidase"/>
    <property type="match status" value="1"/>
</dbReference>
<dbReference type="InterPro" id="IPR037120">
    <property type="entry name" value="Haem_peroxidase_sf_animal"/>
</dbReference>
<dbReference type="InterPro" id="IPR019791">
    <property type="entry name" value="Haem_peroxidase_animal"/>
</dbReference>
<dbReference type="Proteomes" id="UP000683360">
    <property type="component" value="Unassembled WGS sequence"/>
</dbReference>
<dbReference type="OrthoDB" id="6052762at2759"/>
<keyword evidence="3" id="KW-0325">Glycoprotein</keyword>
<dbReference type="GO" id="GO:0006979">
    <property type="term" value="P:response to oxidative stress"/>
    <property type="evidence" value="ECO:0007669"/>
    <property type="project" value="InterPro"/>
</dbReference>
<dbReference type="GO" id="GO:0005576">
    <property type="term" value="C:extracellular region"/>
    <property type="evidence" value="ECO:0007669"/>
    <property type="project" value="UniProtKB-SubCell"/>
</dbReference>
<dbReference type="EMBL" id="CAJPWZ010001310">
    <property type="protein sequence ID" value="CAG2212709.1"/>
    <property type="molecule type" value="Genomic_DNA"/>
</dbReference>
<keyword evidence="2" id="KW-0964">Secreted</keyword>
<feature type="binding site" description="axial binding residue" evidence="4">
    <location>
        <position position="542"/>
    </location>
    <ligand>
        <name>heme b</name>
        <dbReference type="ChEBI" id="CHEBI:60344"/>
    </ligand>
    <ligandPart>
        <name>Fe</name>
        <dbReference type="ChEBI" id="CHEBI:18248"/>
    </ligandPart>
</feature>
<sequence length="803" mass="92976">MKHTRIHETQDRTLHETQEDRTRHETHEDRTLHETHEDRTLHETHEDKHCMKHMRIEHYMKHKRIEHYMKHKRIEHCMKHTRIEHYMKHTRIEHCMKHTRIEHCMKHKRIEHYMKHMRIEHCMKHTRNEPLEHGTEHYMRIEHYMKHMRIEHYMKHTRIEHYMKHMWIEPYMKLLYNIENASSYVIVVIISFICIHKHKAQCPSVARYRTFDGYCNNLVHPTWGQAGTYQRRFQDRNGHPLVDYEDGVDLPRGGMPSRLPSPRLVSNTISKESDGPADQSDSKRSGQTMAFGQLMAHDFIKTKVISGFDCCDASNSNYNDTGVCFNFEIPTNDTRFTPGCKNFIRAPKATSGSNLPAYRENLNMISSFIDAGFLYGSSDTEVEALRENGTYLMKTGTNNNIPLMTGGGCVQFHGQCPLAGENRIAEAPNLGLNHLVWIREHNRIATILDNITDVNATISYIENGKFYQETRKDIIFQETRRIIIAMVQHITYNHYLPAILDQGTMSVYNLYSKTTGYDQTYDSETDVSIRNAFGTAAFRFGHSQIMNSLSFLHDDFVTLNVSSLKDNFKDPQIYLTNDGENIKNFARWLTFHPADLIDSICVDSARDNLFVHPDPPGDDLFAINIQRGRDQGTPPFNKWREFCGLTNMTFDDFGNYSSKLSSVYASPDDIDLFIGGLLEKGIDGSVGPTFACMIAKQFQLMKTGDRYWYERPDSNFAFTEAQVNSIKRSASLSKVFCETIGLQKIHGDVFRNPSDTSMLVNCTDLPDIDFSLWKMDVSGSTERIGYTTGISLAVIFQYILVSL</sequence>
<keyword evidence="6" id="KW-0560">Oxidoreductase</keyword>
<dbReference type="Gene3D" id="1.10.640.10">
    <property type="entry name" value="Haem peroxidase domain superfamily, animal type"/>
    <property type="match status" value="1"/>
</dbReference>
<evidence type="ECO:0000256" key="2">
    <source>
        <dbReference type="ARBA" id="ARBA00022525"/>
    </source>
</evidence>
<dbReference type="SUPFAM" id="SSF48113">
    <property type="entry name" value="Heme-dependent peroxidases"/>
    <property type="match status" value="1"/>
</dbReference>
<dbReference type="PRINTS" id="PR00457">
    <property type="entry name" value="ANPEROXIDASE"/>
</dbReference>
<reference evidence="6" key="1">
    <citation type="submission" date="2021-03" db="EMBL/GenBank/DDBJ databases">
        <authorList>
            <person name="Bekaert M."/>
        </authorList>
    </citation>
    <scope>NUCLEOTIDE SEQUENCE</scope>
</reference>
<dbReference type="PANTHER" id="PTHR11475:SF4">
    <property type="entry name" value="CHORION PEROXIDASE"/>
    <property type="match status" value="1"/>
</dbReference>
<keyword evidence="4" id="KW-0479">Metal-binding</keyword>
<gene>
    <name evidence="6" type="ORF">MEDL_26647</name>
</gene>
<keyword evidence="4" id="KW-0349">Heme</keyword>
<proteinExistence type="predicted"/>
<evidence type="ECO:0000256" key="4">
    <source>
        <dbReference type="PIRSR" id="PIRSR619791-2"/>
    </source>
</evidence>
<keyword evidence="4" id="KW-0408">Iron</keyword>
<evidence type="ECO:0000256" key="1">
    <source>
        <dbReference type="ARBA" id="ARBA00004613"/>
    </source>
</evidence>
<dbReference type="GO" id="GO:0020037">
    <property type="term" value="F:heme binding"/>
    <property type="evidence" value="ECO:0007669"/>
    <property type="project" value="InterPro"/>
</dbReference>
<name>A0A8S3S2X2_MYTED</name>
<feature type="region of interest" description="Disordered" evidence="5">
    <location>
        <begin position="1"/>
        <end position="46"/>
    </location>
</feature>
<keyword evidence="6" id="KW-0575">Peroxidase</keyword>
<dbReference type="AlphaFoldDB" id="A0A8S3S2X2"/>
<evidence type="ECO:0000313" key="7">
    <source>
        <dbReference type="Proteomes" id="UP000683360"/>
    </source>
</evidence>
<comment type="subcellular location">
    <subcellularLocation>
        <location evidence="1">Secreted</location>
    </subcellularLocation>
</comment>
<accession>A0A8S3S2X2</accession>
<comment type="caution">
    <text evidence="6">The sequence shown here is derived from an EMBL/GenBank/DDBJ whole genome shotgun (WGS) entry which is preliminary data.</text>
</comment>
<keyword evidence="7" id="KW-1185">Reference proteome</keyword>
<evidence type="ECO:0000313" key="6">
    <source>
        <dbReference type="EMBL" id="CAG2212709.1"/>
    </source>
</evidence>
<protein>
    <submittedName>
        <fullName evidence="6">PXDN</fullName>
        <ecNumber evidence="6">1.11.1.7</ecNumber>
    </submittedName>
</protein>
<evidence type="ECO:0000256" key="5">
    <source>
        <dbReference type="SAM" id="MobiDB-lite"/>
    </source>
</evidence>
<feature type="region of interest" description="Disordered" evidence="5">
    <location>
        <begin position="244"/>
        <end position="285"/>
    </location>
</feature>
<dbReference type="InterPro" id="IPR010255">
    <property type="entry name" value="Haem_peroxidase_sf"/>
</dbReference>
<dbReference type="GO" id="GO:0046872">
    <property type="term" value="F:metal ion binding"/>
    <property type="evidence" value="ECO:0007669"/>
    <property type="project" value="UniProtKB-KW"/>
</dbReference>
<dbReference type="PANTHER" id="PTHR11475">
    <property type="entry name" value="OXIDASE/PEROXIDASE"/>
    <property type="match status" value="1"/>
</dbReference>